<dbReference type="PANTHER" id="PTHR12822:SF2">
    <property type="entry name" value="PROTEIN YIPF"/>
    <property type="match status" value="1"/>
</dbReference>
<dbReference type="PANTHER" id="PTHR12822">
    <property type="entry name" value="PROTEIN YIPF"/>
    <property type="match status" value="1"/>
</dbReference>
<keyword evidence="5 6" id="KW-0472">Membrane</keyword>
<dbReference type="GO" id="GO:0000139">
    <property type="term" value="C:Golgi membrane"/>
    <property type="evidence" value="ECO:0007669"/>
    <property type="project" value="UniProtKB-SubCell"/>
</dbReference>
<dbReference type="EMBL" id="AJWJ01000006">
    <property type="protein sequence ID" value="KAF2078362.1"/>
    <property type="molecule type" value="Genomic_DNA"/>
</dbReference>
<sequence length="342" mass="39150">MSNQYNNNNRHDDGNPFYNEPINNPPQNNQPQAIFTNTNINFQDYTSAPSSQPNTSYQPNLQFQEFSHTTIDMNQNQQHYPPQQQQQKIGSGPSRVPESDFYDNPNSNLRGNVDSVDDKKYSFYQVPYYRSLFNVDTKEVGFRLLRSMLPIKFSFFNLIRDNPDLYGPFWVLTTLVFVISVSSNLNDYFHSEHSEWQVDINIVVYSAIAIYGYSFIVPLILWGVFKWMKLGLRLLDMLCIYGYTLFIYIPASILCVIPLTFVQWIIVGVASGISGVFLVTNIFTPLKEDFTKRGIIICAVIGALHLGLALLLKLYFFANHSESLPNELTIPPIPTNGTIFTN</sequence>
<feature type="transmembrane region" description="Helical" evidence="6">
    <location>
        <begin position="237"/>
        <end position="259"/>
    </location>
</feature>
<comment type="subcellular location">
    <subcellularLocation>
        <location evidence="6">Golgi apparatus membrane</location>
        <topology evidence="6">Multi-pass membrane protein</topology>
    </subcellularLocation>
    <subcellularLocation>
        <location evidence="1">Membrane</location>
        <topology evidence="1">Multi-pass membrane protein</topology>
    </subcellularLocation>
</comment>
<feature type="region of interest" description="Disordered" evidence="7">
    <location>
        <begin position="77"/>
        <end position="110"/>
    </location>
</feature>
<dbReference type="GO" id="GO:0031267">
    <property type="term" value="F:small GTPase binding"/>
    <property type="evidence" value="ECO:0007669"/>
    <property type="project" value="InterPro"/>
</dbReference>
<comment type="similarity">
    <text evidence="2 6">Belongs to the YIP1 family.</text>
</comment>
<evidence type="ECO:0000256" key="1">
    <source>
        <dbReference type="ARBA" id="ARBA00004141"/>
    </source>
</evidence>
<feature type="transmembrane region" description="Helical" evidence="6">
    <location>
        <begin position="295"/>
        <end position="318"/>
    </location>
</feature>
<evidence type="ECO:0000256" key="5">
    <source>
        <dbReference type="ARBA" id="ARBA00023136"/>
    </source>
</evidence>
<evidence type="ECO:0000259" key="8">
    <source>
        <dbReference type="Pfam" id="PF04893"/>
    </source>
</evidence>
<evidence type="ECO:0000256" key="4">
    <source>
        <dbReference type="ARBA" id="ARBA00022989"/>
    </source>
</evidence>
<accession>A0A8J4V924</accession>
<dbReference type="InterPro" id="IPR006977">
    <property type="entry name" value="Yip1_dom"/>
</dbReference>
<dbReference type="OrthoDB" id="17017at2759"/>
<keyword evidence="10" id="KW-1185">Reference proteome</keyword>
<evidence type="ECO:0000256" key="2">
    <source>
        <dbReference type="ARBA" id="ARBA00010596"/>
    </source>
</evidence>
<dbReference type="GO" id="GO:0016192">
    <property type="term" value="P:vesicle-mediated transport"/>
    <property type="evidence" value="ECO:0007669"/>
    <property type="project" value="InterPro"/>
</dbReference>
<reference evidence="9" key="1">
    <citation type="submission" date="2020-01" db="EMBL/GenBank/DDBJ databases">
        <title>Development of genomics and gene disruption for Polysphondylium violaceum indicates a role for the polyketide synthase stlB in stalk morphogenesis.</title>
        <authorList>
            <person name="Narita B."/>
            <person name="Kawabe Y."/>
            <person name="Kin K."/>
            <person name="Saito T."/>
            <person name="Gibbs R."/>
            <person name="Kuspa A."/>
            <person name="Muzny D."/>
            <person name="Queller D."/>
            <person name="Richards S."/>
            <person name="Strassman J."/>
            <person name="Sucgang R."/>
            <person name="Worley K."/>
            <person name="Schaap P."/>
        </authorList>
    </citation>
    <scope>NUCLEOTIDE SEQUENCE</scope>
    <source>
        <strain evidence="9">QSvi11</strain>
    </source>
</reference>
<proteinExistence type="inferred from homology"/>
<dbReference type="AlphaFoldDB" id="A0A8J4V924"/>
<organism evidence="9 10">
    <name type="scientific">Polysphondylium violaceum</name>
    <dbReference type="NCBI Taxonomy" id="133409"/>
    <lineage>
        <taxon>Eukaryota</taxon>
        <taxon>Amoebozoa</taxon>
        <taxon>Evosea</taxon>
        <taxon>Eumycetozoa</taxon>
        <taxon>Dictyostelia</taxon>
        <taxon>Dictyosteliales</taxon>
        <taxon>Dictyosteliaceae</taxon>
        <taxon>Polysphondylium</taxon>
    </lineage>
</organism>
<gene>
    <name evidence="9" type="ORF">CYY_000346</name>
</gene>
<feature type="region of interest" description="Disordered" evidence="7">
    <location>
        <begin position="1"/>
        <end position="33"/>
    </location>
</feature>
<comment type="caution">
    <text evidence="9">The sequence shown here is derived from an EMBL/GenBank/DDBJ whole genome shotgun (WGS) entry which is preliminary data.</text>
</comment>
<feature type="transmembrane region" description="Helical" evidence="6">
    <location>
        <begin position="165"/>
        <end position="182"/>
    </location>
</feature>
<protein>
    <recommendedName>
        <fullName evidence="6">Protein YIPF</fullName>
    </recommendedName>
</protein>
<dbReference type="Pfam" id="PF04893">
    <property type="entry name" value="Yip1"/>
    <property type="match status" value="1"/>
</dbReference>
<feature type="compositionally biased region" description="Low complexity" evidence="7">
    <location>
        <begin position="77"/>
        <end position="87"/>
    </location>
</feature>
<evidence type="ECO:0000256" key="3">
    <source>
        <dbReference type="ARBA" id="ARBA00022692"/>
    </source>
</evidence>
<evidence type="ECO:0000313" key="9">
    <source>
        <dbReference type="EMBL" id="KAF2078362.1"/>
    </source>
</evidence>
<keyword evidence="3 6" id="KW-0812">Transmembrane</keyword>
<feature type="transmembrane region" description="Helical" evidence="6">
    <location>
        <begin position="265"/>
        <end position="283"/>
    </location>
</feature>
<dbReference type="InterPro" id="IPR039765">
    <property type="entry name" value="Yip5/YIPF1/YIPF2"/>
</dbReference>
<name>A0A8J4V924_9MYCE</name>
<keyword evidence="4 6" id="KW-1133">Transmembrane helix</keyword>
<feature type="transmembrane region" description="Helical" evidence="6">
    <location>
        <begin position="202"/>
        <end position="225"/>
    </location>
</feature>
<evidence type="ECO:0000256" key="7">
    <source>
        <dbReference type="SAM" id="MobiDB-lite"/>
    </source>
</evidence>
<evidence type="ECO:0000256" key="6">
    <source>
        <dbReference type="RuleBase" id="RU361264"/>
    </source>
</evidence>
<feature type="domain" description="Yip1" evidence="8">
    <location>
        <begin position="153"/>
        <end position="310"/>
    </location>
</feature>
<evidence type="ECO:0000313" key="10">
    <source>
        <dbReference type="Proteomes" id="UP000695562"/>
    </source>
</evidence>
<dbReference type="Proteomes" id="UP000695562">
    <property type="component" value="Unassembled WGS sequence"/>
</dbReference>